<dbReference type="OrthoDB" id="23692at2"/>
<dbReference type="EMBL" id="QEFB01000004">
    <property type="protein sequence ID" value="PWC07557.1"/>
    <property type="molecule type" value="Genomic_DNA"/>
</dbReference>
<dbReference type="PANTHER" id="PTHR44757">
    <property type="entry name" value="DIGUANYLATE CYCLASE DGCP"/>
    <property type="match status" value="1"/>
</dbReference>
<dbReference type="PROSITE" id="PS50887">
    <property type="entry name" value="GGDEF"/>
    <property type="match status" value="1"/>
</dbReference>
<dbReference type="FunFam" id="3.30.70.270:FF:000001">
    <property type="entry name" value="Diguanylate cyclase domain protein"/>
    <property type="match status" value="1"/>
</dbReference>
<dbReference type="Gene3D" id="3.30.450.40">
    <property type="match status" value="1"/>
</dbReference>
<dbReference type="CDD" id="cd00130">
    <property type="entry name" value="PAS"/>
    <property type="match status" value="1"/>
</dbReference>
<dbReference type="InterPro" id="IPR029787">
    <property type="entry name" value="Nucleotide_cyclase"/>
</dbReference>
<accession>A0A2U1TF84</accession>
<dbReference type="PANTHER" id="PTHR44757:SF2">
    <property type="entry name" value="BIOFILM ARCHITECTURE MAINTENANCE PROTEIN MBAA"/>
    <property type="match status" value="1"/>
</dbReference>
<evidence type="ECO:0000256" key="1">
    <source>
        <dbReference type="SAM" id="MobiDB-lite"/>
    </source>
</evidence>
<keyword evidence="5" id="KW-1185">Reference proteome</keyword>
<comment type="caution">
    <text evidence="4">The sequence shown here is derived from an EMBL/GenBank/DDBJ whole genome shotgun (WGS) entry which is preliminary data.</text>
</comment>
<evidence type="ECO:0000313" key="5">
    <source>
        <dbReference type="Proteomes" id="UP000244962"/>
    </source>
</evidence>
<dbReference type="Proteomes" id="UP000244962">
    <property type="component" value="Unassembled WGS sequence"/>
</dbReference>
<feature type="domain" description="GGDEF" evidence="3">
    <location>
        <begin position="392"/>
        <end position="527"/>
    </location>
</feature>
<dbReference type="InterPro" id="IPR003018">
    <property type="entry name" value="GAF"/>
</dbReference>
<dbReference type="SUPFAM" id="SSF55073">
    <property type="entry name" value="Nucleotide cyclase"/>
    <property type="match status" value="1"/>
</dbReference>
<dbReference type="SMART" id="SM00267">
    <property type="entry name" value="GGDEF"/>
    <property type="match status" value="1"/>
</dbReference>
<dbReference type="NCBIfam" id="TIGR00254">
    <property type="entry name" value="GGDEF"/>
    <property type="match status" value="1"/>
</dbReference>
<dbReference type="Pfam" id="PF13185">
    <property type="entry name" value="GAF_2"/>
    <property type="match status" value="1"/>
</dbReference>
<dbReference type="InterPro" id="IPR029016">
    <property type="entry name" value="GAF-like_dom_sf"/>
</dbReference>
<dbReference type="SMART" id="SM00091">
    <property type="entry name" value="PAS"/>
    <property type="match status" value="1"/>
</dbReference>
<name>A0A2U1TF84_9MICO</name>
<dbReference type="SMART" id="SM00065">
    <property type="entry name" value="GAF"/>
    <property type="match status" value="1"/>
</dbReference>
<dbReference type="Gene3D" id="3.30.450.20">
    <property type="entry name" value="PAS domain"/>
    <property type="match status" value="1"/>
</dbReference>
<dbReference type="Pfam" id="PF00990">
    <property type="entry name" value="GGDEF"/>
    <property type="match status" value="1"/>
</dbReference>
<sequence length="527" mass="57000">MPGGHHRSAPGRTVRTQVDPRKHARRTRGDRALPQPLRPRRADHPDQGIPAVTITGDDAPNQALTASQLDFEELFEHAPCGYLVTDADGTITAANTTFLRMVGLTPADVTGRSFQSLLTVGSRLFHETRYLPVLRLRGRVDEIALSLLCADGSTLPTLVNGVQADESGEVRIAVFDSTERRDYERELLTARRAAEASEAWIRVLQSASSAFTIAETEEALAEALAESAREAFTATHTAVLFADQSGTLSVAAGTHPLRHLMHVPGMPEQRAMELGRVVTVSTSEEEDLRSEETASVLRSARLETVSAVPLMEAGRPIGAVVCFFGRRRDIDDEAVELFTTLARQAAHVLGRIRLQAQLARMALCDQLTGLGNRKVLQVRLTQALATATRSGRPLAVVFLDLDGFKVVNDNCGHAIGDEVLRQIGERLKTSVRTNDTIARYGGDEFVIVCEDTDADAVGHVTDRIRAAVKEPLIDVPDEFPVSASVGVALLAPDAQSEVTTDGILKLADAAMYQSKNAGKDRVTVVTV</sequence>
<proteinExistence type="predicted"/>
<dbReference type="KEGG" id="myl:C3E77_03070"/>
<dbReference type="InterPro" id="IPR043128">
    <property type="entry name" value="Rev_trsase/Diguanyl_cyclase"/>
</dbReference>
<dbReference type="PROSITE" id="PS50112">
    <property type="entry name" value="PAS"/>
    <property type="match status" value="1"/>
</dbReference>
<dbReference type="InterPro" id="IPR052155">
    <property type="entry name" value="Biofilm_reg_signaling"/>
</dbReference>
<dbReference type="SUPFAM" id="SSF55785">
    <property type="entry name" value="PYP-like sensor domain (PAS domain)"/>
    <property type="match status" value="1"/>
</dbReference>
<dbReference type="Gene3D" id="3.30.70.270">
    <property type="match status" value="1"/>
</dbReference>
<dbReference type="CDD" id="cd01949">
    <property type="entry name" value="GGDEF"/>
    <property type="match status" value="1"/>
</dbReference>
<dbReference type="NCBIfam" id="TIGR00229">
    <property type="entry name" value="sensory_box"/>
    <property type="match status" value="1"/>
</dbReference>
<protein>
    <submittedName>
        <fullName evidence="4">GGDEF domain-containing protein</fullName>
    </submittedName>
</protein>
<gene>
    <name evidence="4" type="ORF">DF223_05825</name>
</gene>
<evidence type="ECO:0000259" key="2">
    <source>
        <dbReference type="PROSITE" id="PS50112"/>
    </source>
</evidence>
<evidence type="ECO:0000259" key="3">
    <source>
        <dbReference type="PROSITE" id="PS50887"/>
    </source>
</evidence>
<dbReference type="InterPro" id="IPR035965">
    <property type="entry name" value="PAS-like_dom_sf"/>
</dbReference>
<feature type="domain" description="PAS" evidence="2">
    <location>
        <begin position="67"/>
        <end position="113"/>
    </location>
</feature>
<dbReference type="AlphaFoldDB" id="A0A2U1TF84"/>
<dbReference type="InterPro" id="IPR000160">
    <property type="entry name" value="GGDEF_dom"/>
</dbReference>
<dbReference type="SUPFAM" id="SSF55781">
    <property type="entry name" value="GAF domain-like"/>
    <property type="match status" value="1"/>
</dbReference>
<organism evidence="4 5">
    <name type="scientific">Mycetocola zhujimingii</name>
    <dbReference type="NCBI Taxonomy" id="2079792"/>
    <lineage>
        <taxon>Bacteria</taxon>
        <taxon>Bacillati</taxon>
        <taxon>Actinomycetota</taxon>
        <taxon>Actinomycetes</taxon>
        <taxon>Micrococcales</taxon>
        <taxon>Microbacteriaceae</taxon>
        <taxon>Mycetocola</taxon>
    </lineage>
</organism>
<feature type="region of interest" description="Disordered" evidence="1">
    <location>
        <begin position="1"/>
        <end position="48"/>
    </location>
</feature>
<dbReference type="Pfam" id="PF13426">
    <property type="entry name" value="PAS_9"/>
    <property type="match status" value="1"/>
</dbReference>
<reference evidence="5" key="1">
    <citation type="submission" date="2018-04" db="EMBL/GenBank/DDBJ databases">
        <authorList>
            <person name="Liu S."/>
            <person name="Wang Z."/>
            <person name="Li J."/>
        </authorList>
    </citation>
    <scope>NUCLEOTIDE SEQUENCE [LARGE SCALE GENOMIC DNA]</scope>
    <source>
        <strain evidence="5">622</strain>
    </source>
</reference>
<evidence type="ECO:0000313" key="4">
    <source>
        <dbReference type="EMBL" id="PWC07557.1"/>
    </source>
</evidence>
<dbReference type="InterPro" id="IPR000014">
    <property type="entry name" value="PAS"/>
</dbReference>